<evidence type="ECO:0000259" key="2">
    <source>
        <dbReference type="PROSITE" id="PS50106"/>
    </source>
</evidence>
<proteinExistence type="predicted"/>
<dbReference type="SUPFAM" id="SSF50156">
    <property type="entry name" value="PDZ domain-like"/>
    <property type="match status" value="1"/>
</dbReference>
<sequence length="665" mass="73504">MAGAQSEKLEGASSLHRGRGLPVGQGRSVTSNEAFSWQPTTHPPLPSFPLILPVQAPVSDVWLSKFQKIEEGLQWIKDEKDKTVDVKIKALEDQVNALNGLYHDGYDDRPSNIREMPENLDSPISSKTDSTMFTKEDLAASKRKHSDQEDIKLLQMIRRVLGKKVEATSSQVNGSSHATVHAIANQEVSQPTTIPAVANGVIHDSAALQPIDRRKSSDPIQTARNVREASPLAIQEVNALQTRRFDITIHVAGAGIDAVNGEYRQISQGSVFVQVHTSNHIMRIPSFGMNNEKWIICDVVGTFETERDAMIEAVYYSCPCQDPPGAPPPEAGWQIDKWGVGPAPSLKLAYQMQDFSATNVQAREEVKYETYHIETRNSPSNRDHATAEKPSTRMNQVSPQFHNSFPTFFSTKHHRIAGVKSWNSESQTNFNVEVPRMSGKTDFLQKSEKDAGHMSLQEEMVLNRFQEATNVSSQNMLQQPVHHFSSHLHDEVQRRSDQHPSNVRLQNAGNRDQTPENSQEEWTDLVCDSVMMRMSRDSDGSSAGVGVSLKNSTAGKQNPFVLGGTDVSKLNKKELAAVLQSCFLNNKTAQLVVRNMYGTKRVVFLERSKDNSGLGMILNTDRVTGGTVVQGLQDHSPASRAGIMIGDSIVSLHALKSSSSGLWLL</sequence>
<dbReference type="InterPro" id="IPR001478">
    <property type="entry name" value="PDZ"/>
</dbReference>
<gene>
    <name evidence="3" type="ORF">GUITHDRAFT_134543</name>
</gene>
<dbReference type="KEGG" id="gtt:GUITHDRAFT_134543"/>
<reference evidence="4" key="3">
    <citation type="submission" date="2015-06" db="UniProtKB">
        <authorList>
            <consortium name="EnsemblProtists"/>
        </authorList>
    </citation>
    <scope>IDENTIFICATION</scope>
</reference>
<dbReference type="PaxDb" id="55529-EKX51653"/>
<feature type="domain" description="PDZ" evidence="2">
    <location>
        <begin position="602"/>
        <end position="665"/>
    </location>
</feature>
<reference evidence="5" key="2">
    <citation type="submission" date="2012-11" db="EMBL/GenBank/DDBJ databases">
        <authorList>
            <person name="Kuo A."/>
            <person name="Curtis B.A."/>
            <person name="Tanifuji G."/>
            <person name="Burki F."/>
            <person name="Gruber A."/>
            <person name="Irimia M."/>
            <person name="Maruyama S."/>
            <person name="Arias M.C."/>
            <person name="Ball S.G."/>
            <person name="Gile G.H."/>
            <person name="Hirakawa Y."/>
            <person name="Hopkins J.F."/>
            <person name="Rensing S.A."/>
            <person name="Schmutz J."/>
            <person name="Symeonidi A."/>
            <person name="Elias M."/>
            <person name="Eveleigh R.J."/>
            <person name="Herman E.K."/>
            <person name="Klute M.J."/>
            <person name="Nakayama T."/>
            <person name="Obornik M."/>
            <person name="Reyes-Prieto A."/>
            <person name="Armbrust E.V."/>
            <person name="Aves S.J."/>
            <person name="Beiko R.G."/>
            <person name="Coutinho P."/>
            <person name="Dacks J.B."/>
            <person name="Durnford D.G."/>
            <person name="Fast N.M."/>
            <person name="Green B.R."/>
            <person name="Grisdale C."/>
            <person name="Hempe F."/>
            <person name="Henrissat B."/>
            <person name="Hoppner M.P."/>
            <person name="Ishida K.-I."/>
            <person name="Kim E."/>
            <person name="Koreny L."/>
            <person name="Kroth P.G."/>
            <person name="Liu Y."/>
            <person name="Malik S.-B."/>
            <person name="Maier U.G."/>
            <person name="McRose D."/>
            <person name="Mock T."/>
            <person name="Neilson J.A."/>
            <person name="Onodera N.T."/>
            <person name="Poole A.M."/>
            <person name="Pritham E.J."/>
            <person name="Richards T.A."/>
            <person name="Rocap G."/>
            <person name="Roy S.W."/>
            <person name="Sarai C."/>
            <person name="Schaack S."/>
            <person name="Shirato S."/>
            <person name="Slamovits C.H."/>
            <person name="Spencer D.F."/>
            <person name="Suzuki S."/>
            <person name="Worden A.Z."/>
            <person name="Zauner S."/>
            <person name="Barry K."/>
            <person name="Bell C."/>
            <person name="Bharti A.K."/>
            <person name="Crow J.A."/>
            <person name="Grimwood J."/>
            <person name="Kramer R."/>
            <person name="Lindquist E."/>
            <person name="Lucas S."/>
            <person name="Salamov A."/>
            <person name="McFadden G.I."/>
            <person name="Lane C.E."/>
            <person name="Keeling P.J."/>
            <person name="Gray M.W."/>
            <person name="Grigoriev I.V."/>
            <person name="Archibald J.M."/>
        </authorList>
    </citation>
    <scope>NUCLEOTIDE SEQUENCE</scope>
    <source>
        <strain evidence="5">CCMP2712</strain>
    </source>
</reference>
<feature type="compositionally biased region" description="Basic and acidic residues" evidence="1">
    <location>
        <begin position="371"/>
        <end position="391"/>
    </location>
</feature>
<dbReference type="EMBL" id="JH992975">
    <property type="protein sequence ID" value="EKX51653.1"/>
    <property type="molecule type" value="Genomic_DNA"/>
</dbReference>
<name>L1JU86_GUITC</name>
<organism evidence="3">
    <name type="scientific">Guillardia theta (strain CCMP2712)</name>
    <name type="common">Cryptophyte</name>
    <dbReference type="NCBI Taxonomy" id="905079"/>
    <lineage>
        <taxon>Eukaryota</taxon>
        <taxon>Cryptophyceae</taxon>
        <taxon>Pyrenomonadales</taxon>
        <taxon>Geminigeraceae</taxon>
        <taxon>Guillardia</taxon>
    </lineage>
</organism>
<protein>
    <recommendedName>
        <fullName evidence="2">PDZ domain-containing protein</fullName>
    </recommendedName>
</protein>
<feature type="region of interest" description="Disordered" evidence="1">
    <location>
        <begin position="371"/>
        <end position="399"/>
    </location>
</feature>
<feature type="region of interest" description="Disordered" evidence="1">
    <location>
        <begin position="1"/>
        <end position="40"/>
    </location>
</feature>
<evidence type="ECO:0000256" key="1">
    <source>
        <dbReference type="SAM" id="MobiDB-lite"/>
    </source>
</evidence>
<dbReference type="Gene3D" id="2.30.42.10">
    <property type="match status" value="1"/>
</dbReference>
<feature type="compositionally biased region" description="Polar residues" evidence="1">
    <location>
        <begin position="27"/>
        <end position="40"/>
    </location>
</feature>
<evidence type="ECO:0000313" key="4">
    <source>
        <dbReference type="EnsemblProtists" id="EKX51653"/>
    </source>
</evidence>
<evidence type="ECO:0000313" key="3">
    <source>
        <dbReference type="EMBL" id="EKX51653.1"/>
    </source>
</evidence>
<evidence type="ECO:0000313" key="5">
    <source>
        <dbReference type="Proteomes" id="UP000011087"/>
    </source>
</evidence>
<dbReference type="GeneID" id="17308337"/>
<feature type="compositionally biased region" description="Basic and acidic residues" evidence="1">
    <location>
        <begin position="487"/>
        <end position="498"/>
    </location>
</feature>
<dbReference type="EnsemblProtists" id="EKX51653">
    <property type="protein sequence ID" value="EKX51653"/>
    <property type="gene ID" value="GUITHDRAFT_134543"/>
</dbReference>
<dbReference type="InterPro" id="IPR036034">
    <property type="entry name" value="PDZ_sf"/>
</dbReference>
<dbReference type="PROSITE" id="PS50106">
    <property type="entry name" value="PDZ"/>
    <property type="match status" value="1"/>
</dbReference>
<feature type="region of interest" description="Disordered" evidence="1">
    <location>
        <begin position="485"/>
        <end position="521"/>
    </location>
</feature>
<feature type="compositionally biased region" description="Polar residues" evidence="1">
    <location>
        <begin position="499"/>
        <end position="517"/>
    </location>
</feature>
<dbReference type="HOGENOM" id="CLU_413036_0_0_1"/>
<dbReference type="RefSeq" id="XP_005838633.1">
    <property type="nucleotide sequence ID" value="XM_005838576.1"/>
</dbReference>
<dbReference type="Proteomes" id="UP000011087">
    <property type="component" value="Unassembled WGS sequence"/>
</dbReference>
<keyword evidence="5" id="KW-1185">Reference proteome</keyword>
<reference evidence="3 5" key="1">
    <citation type="journal article" date="2012" name="Nature">
        <title>Algal genomes reveal evolutionary mosaicism and the fate of nucleomorphs.</title>
        <authorList>
            <consortium name="DOE Joint Genome Institute"/>
            <person name="Curtis B.A."/>
            <person name="Tanifuji G."/>
            <person name="Burki F."/>
            <person name="Gruber A."/>
            <person name="Irimia M."/>
            <person name="Maruyama S."/>
            <person name="Arias M.C."/>
            <person name="Ball S.G."/>
            <person name="Gile G.H."/>
            <person name="Hirakawa Y."/>
            <person name="Hopkins J.F."/>
            <person name="Kuo A."/>
            <person name="Rensing S.A."/>
            <person name="Schmutz J."/>
            <person name="Symeonidi A."/>
            <person name="Elias M."/>
            <person name="Eveleigh R.J."/>
            <person name="Herman E.K."/>
            <person name="Klute M.J."/>
            <person name="Nakayama T."/>
            <person name="Obornik M."/>
            <person name="Reyes-Prieto A."/>
            <person name="Armbrust E.V."/>
            <person name="Aves S.J."/>
            <person name="Beiko R.G."/>
            <person name="Coutinho P."/>
            <person name="Dacks J.B."/>
            <person name="Durnford D.G."/>
            <person name="Fast N.M."/>
            <person name="Green B.R."/>
            <person name="Grisdale C.J."/>
            <person name="Hempel F."/>
            <person name="Henrissat B."/>
            <person name="Hoppner M.P."/>
            <person name="Ishida K."/>
            <person name="Kim E."/>
            <person name="Koreny L."/>
            <person name="Kroth P.G."/>
            <person name="Liu Y."/>
            <person name="Malik S.B."/>
            <person name="Maier U.G."/>
            <person name="McRose D."/>
            <person name="Mock T."/>
            <person name="Neilson J.A."/>
            <person name="Onodera N.T."/>
            <person name="Poole A.M."/>
            <person name="Pritham E.J."/>
            <person name="Richards T.A."/>
            <person name="Rocap G."/>
            <person name="Roy S.W."/>
            <person name="Sarai C."/>
            <person name="Schaack S."/>
            <person name="Shirato S."/>
            <person name="Slamovits C.H."/>
            <person name="Spencer D.F."/>
            <person name="Suzuki S."/>
            <person name="Worden A.Z."/>
            <person name="Zauner S."/>
            <person name="Barry K."/>
            <person name="Bell C."/>
            <person name="Bharti A.K."/>
            <person name="Crow J.A."/>
            <person name="Grimwood J."/>
            <person name="Kramer R."/>
            <person name="Lindquist E."/>
            <person name="Lucas S."/>
            <person name="Salamov A."/>
            <person name="McFadden G.I."/>
            <person name="Lane C.E."/>
            <person name="Keeling P.J."/>
            <person name="Gray M.W."/>
            <person name="Grigoriev I.V."/>
            <person name="Archibald J.M."/>
        </authorList>
    </citation>
    <scope>NUCLEOTIDE SEQUENCE</scope>
    <source>
        <strain evidence="3 5">CCMP2712</strain>
    </source>
</reference>
<accession>L1JU86</accession>
<dbReference type="AlphaFoldDB" id="L1JU86"/>